<comment type="cofactor">
    <cofactor evidence="1">
        <name>Mg(2+)</name>
        <dbReference type="ChEBI" id="CHEBI:18420"/>
    </cofactor>
</comment>
<feature type="domain" description="Poly A polymerase head" evidence="9">
    <location>
        <begin position="54"/>
        <end position="176"/>
    </location>
</feature>
<keyword evidence="12" id="KW-1185">Reference proteome</keyword>
<evidence type="ECO:0000256" key="1">
    <source>
        <dbReference type="ARBA" id="ARBA00001946"/>
    </source>
</evidence>
<feature type="domain" description="tRNA nucleotidyltransferase/poly(A) polymerase RNA and SrmB- binding" evidence="10">
    <location>
        <begin position="210"/>
        <end position="262"/>
    </location>
</feature>
<keyword evidence="4" id="KW-0548">Nucleotidyltransferase</keyword>
<comment type="caution">
    <text evidence="11">The sequence shown here is derived from an EMBL/GenBank/DDBJ whole genome shotgun (WGS) entry which is preliminary data.</text>
</comment>
<dbReference type="Proteomes" id="UP000577891">
    <property type="component" value="Unassembled WGS sequence"/>
</dbReference>
<dbReference type="GO" id="GO:0008033">
    <property type="term" value="P:tRNA processing"/>
    <property type="evidence" value="ECO:0007669"/>
    <property type="project" value="UniProtKB-KW"/>
</dbReference>
<keyword evidence="7" id="KW-0460">Magnesium</keyword>
<dbReference type="PANTHER" id="PTHR46173:SF1">
    <property type="entry name" value="CCA TRNA NUCLEOTIDYLTRANSFERASE 1, MITOCHONDRIAL"/>
    <property type="match status" value="1"/>
</dbReference>
<dbReference type="GO" id="GO:0046872">
    <property type="term" value="F:metal ion binding"/>
    <property type="evidence" value="ECO:0007669"/>
    <property type="project" value="UniProtKB-KW"/>
</dbReference>
<accession>A0A7W4IYQ5</accession>
<evidence type="ECO:0000256" key="6">
    <source>
        <dbReference type="ARBA" id="ARBA00022741"/>
    </source>
</evidence>
<evidence type="ECO:0000256" key="5">
    <source>
        <dbReference type="ARBA" id="ARBA00022723"/>
    </source>
</evidence>
<evidence type="ECO:0000259" key="10">
    <source>
        <dbReference type="Pfam" id="PF12627"/>
    </source>
</evidence>
<dbReference type="SUPFAM" id="SSF81891">
    <property type="entry name" value="Poly A polymerase C-terminal region-like"/>
    <property type="match status" value="1"/>
</dbReference>
<dbReference type="GO" id="GO:0000049">
    <property type="term" value="F:tRNA binding"/>
    <property type="evidence" value="ECO:0007669"/>
    <property type="project" value="TreeGrafter"/>
</dbReference>
<dbReference type="PANTHER" id="PTHR46173">
    <property type="entry name" value="CCA TRNA NUCLEOTIDYLTRANSFERASE 1, MITOCHONDRIAL"/>
    <property type="match status" value="1"/>
</dbReference>
<comment type="similarity">
    <text evidence="8">Belongs to the tRNA nucleotidyltransferase/poly(A) polymerase family.</text>
</comment>
<dbReference type="InterPro" id="IPR032828">
    <property type="entry name" value="PolyA_RNA-bd"/>
</dbReference>
<evidence type="ECO:0000259" key="9">
    <source>
        <dbReference type="Pfam" id="PF01743"/>
    </source>
</evidence>
<evidence type="ECO:0000256" key="3">
    <source>
        <dbReference type="ARBA" id="ARBA00022694"/>
    </source>
</evidence>
<dbReference type="SUPFAM" id="SSF81301">
    <property type="entry name" value="Nucleotidyltransferase"/>
    <property type="match status" value="1"/>
</dbReference>
<keyword evidence="2 8" id="KW-0808">Transferase</keyword>
<evidence type="ECO:0000256" key="8">
    <source>
        <dbReference type="RuleBase" id="RU003953"/>
    </source>
</evidence>
<dbReference type="EMBL" id="JABEQE010000003">
    <property type="protein sequence ID" value="MBB2171487.1"/>
    <property type="molecule type" value="Genomic_DNA"/>
</dbReference>
<dbReference type="InterPro" id="IPR043519">
    <property type="entry name" value="NT_sf"/>
</dbReference>
<sequence length="427" mass="46053">MEPECFLSPLVPAGRRGELTRGEEPAVELADRLAALPPDIRHGLGRLWGLLPEARLVGGVVRDLLAGRTVADIDMATPEPPERVQAILTAAGIKVVATGLAHGTVTAVIGGRPYEITTLRRDERTDGRHAVVAWTGDWREDAARRDFTINAMSCDRYGVVHDDFGGRVDLAAGRVRFVGDASARIREDALRVLRFFRFHARYGRGVPDAEAMGAITALRDHLSRLSAERVWSELRRILVGPGVVATLELMDTCGVLACLLPEGCDLPALGRLIGTGAPDDSVLRLAVLARAAPDVLAGRLRLSRAETAALAAIRSGKLPDPALDEDGRRRLLADEPAQALVGRSWRVQAERLGTRSPAWDALRADLLARARPVFPLAGRDLMQAGMAPGPRMGQVLGQVRAWWLAGGCRAGRRECLAYLERLVAGPA</sequence>
<dbReference type="AlphaFoldDB" id="A0A7W4IYQ5"/>
<keyword evidence="8" id="KW-0694">RNA-binding</keyword>
<gene>
    <name evidence="11" type="ORF">HLH35_05025</name>
</gene>
<dbReference type="GO" id="GO:0000166">
    <property type="term" value="F:nucleotide binding"/>
    <property type="evidence" value="ECO:0007669"/>
    <property type="project" value="UniProtKB-KW"/>
</dbReference>
<protein>
    <submittedName>
        <fullName evidence="11">CCA tRNA nucleotidyltransferase</fullName>
    </submittedName>
</protein>
<dbReference type="InterPro" id="IPR002646">
    <property type="entry name" value="PolA_pol_head_dom"/>
</dbReference>
<evidence type="ECO:0000256" key="7">
    <source>
        <dbReference type="ARBA" id="ARBA00022842"/>
    </source>
</evidence>
<evidence type="ECO:0000313" key="11">
    <source>
        <dbReference type="EMBL" id="MBB2171487.1"/>
    </source>
</evidence>
<proteinExistence type="inferred from homology"/>
<keyword evidence="5" id="KW-0479">Metal-binding</keyword>
<evidence type="ECO:0000313" key="12">
    <source>
        <dbReference type="Proteomes" id="UP000577891"/>
    </source>
</evidence>
<organism evidence="11 12">
    <name type="scientific">Gluconacetobacter asukensis</name>
    <dbReference type="NCBI Taxonomy" id="1017181"/>
    <lineage>
        <taxon>Bacteria</taxon>
        <taxon>Pseudomonadati</taxon>
        <taxon>Pseudomonadota</taxon>
        <taxon>Alphaproteobacteria</taxon>
        <taxon>Acetobacterales</taxon>
        <taxon>Acetobacteraceae</taxon>
        <taxon>Gluconacetobacter</taxon>
    </lineage>
</organism>
<name>A0A7W4IYQ5_9PROT</name>
<dbReference type="Gene3D" id="3.30.460.10">
    <property type="entry name" value="Beta Polymerase, domain 2"/>
    <property type="match status" value="1"/>
</dbReference>
<dbReference type="CDD" id="cd05398">
    <property type="entry name" value="NT_ClassII-CCAase"/>
    <property type="match status" value="1"/>
</dbReference>
<evidence type="ECO:0000256" key="4">
    <source>
        <dbReference type="ARBA" id="ARBA00022695"/>
    </source>
</evidence>
<keyword evidence="3" id="KW-0819">tRNA processing</keyword>
<reference evidence="11 12" key="1">
    <citation type="submission" date="2020-04" db="EMBL/GenBank/DDBJ databases">
        <title>Description of novel Gluconacetobacter.</title>
        <authorList>
            <person name="Sombolestani A."/>
        </authorList>
    </citation>
    <scope>NUCLEOTIDE SEQUENCE [LARGE SCALE GENOMIC DNA]</scope>
    <source>
        <strain evidence="11 12">LMG 27724</strain>
    </source>
</reference>
<dbReference type="Pfam" id="PF01743">
    <property type="entry name" value="PolyA_pol"/>
    <property type="match status" value="1"/>
</dbReference>
<dbReference type="GO" id="GO:0016779">
    <property type="term" value="F:nucleotidyltransferase activity"/>
    <property type="evidence" value="ECO:0007669"/>
    <property type="project" value="UniProtKB-KW"/>
</dbReference>
<dbReference type="InterPro" id="IPR050264">
    <property type="entry name" value="Bact_CCA-adding_enz_type3_sf"/>
</dbReference>
<dbReference type="Pfam" id="PF12627">
    <property type="entry name" value="PolyA_pol_RNAbd"/>
    <property type="match status" value="1"/>
</dbReference>
<dbReference type="Gene3D" id="1.10.3090.10">
    <property type="entry name" value="cca-adding enzyme, domain 2"/>
    <property type="match status" value="1"/>
</dbReference>
<keyword evidence="6" id="KW-0547">Nucleotide-binding</keyword>
<evidence type="ECO:0000256" key="2">
    <source>
        <dbReference type="ARBA" id="ARBA00022679"/>
    </source>
</evidence>